<keyword evidence="1" id="KW-0472">Membrane</keyword>
<evidence type="ECO:0000313" key="3">
    <source>
        <dbReference type="Proteomes" id="UP000315995"/>
    </source>
</evidence>
<dbReference type="OrthoDB" id="5503003at2"/>
<reference evidence="2 3" key="1">
    <citation type="submission" date="2019-06" db="EMBL/GenBank/DDBJ databases">
        <title>Persicimonas caeni gen. nov., sp. nov., a predatory bacterium isolated from solar saltern.</title>
        <authorList>
            <person name="Wang S."/>
        </authorList>
    </citation>
    <scope>NUCLEOTIDE SEQUENCE [LARGE SCALE GENOMIC DNA]</scope>
    <source>
        <strain evidence="2 3">YN101</strain>
    </source>
</reference>
<organism evidence="2 3">
    <name type="scientific">Persicimonas caeni</name>
    <dbReference type="NCBI Taxonomy" id="2292766"/>
    <lineage>
        <taxon>Bacteria</taxon>
        <taxon>Deltaproteobacteria</taxon>
        <taxon>Bradymonadales</taxon>
        <taxon>Bradymonadaceae</taxon>
        <taxon>Persicimonas</taxon>
    </lineage>
</organism>
<keyword evidence="1" id="KW-0812">Transmembrane</keyword>
<dbReference type="RefSeq" id="WP_141196614.1">
    <property type="nucleotide sequence ID" value="NZ_CP041186.1"/>
</dbReference>
<protein>
    <recommendedName>
        <fullName evidence="4">Type II secretion system protein M</fullName>
    </recommendedName>
</protein>
<feature type="transmembrane region" description="Helical" evidence="1">
    <location>
        <begin position="26"/>
        <end position="46"/>
    </location>
</feature>
<dbReference type="EMBL" id="CP041186">
    <property type="protein sequence ID" value="QDG50118.1"/>
    <property type="molecule type" value="Genomic_DNA"/>
</dbReference>
<name>A0A4Y6PP59_PERCE</name>
<dbReference type="AlphaFoldDB" id="A0A4Y6PP59"/>
<keyword evidence="3" id="KW-1185">Reference proteome</keyword>
<evidence type="ECO:0000256" key="1">
    <source>
        <dbReference type="SAM" id="Phobius"/>
    </source>
</evidence>
<keyword evidence="1" id="KW-1133">Transmembrane helix</keyword>
<accession>A0A4Y6PP59</accession>
<evidence type="ECO:0008006" key="4">
    <source>
        <dbReference type="Google" id="ProtNLM"/>
    </source>
</evidence>
<gene>
    <name evidence="2" type="ORF">FIV42_05025</name>
</gene>
<accession>A0A5B8Y6F8</accession>
<evidence type="ECO:0000313" key="2">
    <source>
        <dbReference type="EMBL" id="QDG50118.1"/>
    </source>
</evidence>
<dbReference type="Proteomes" id="UP000315995">
    <property type="component" value="Chromosome"/>
</dbReference>
<proteinExistence type="predicted"/>
<sequence length="202" mass="21919">MANPKQSLSAKMSDAYSDLTDREQKLVIAMAIILPLVVLALIVGIFSRSLGDIESQTQAYENALELVAAGGPSYLEKKNAGEGSGGLADQFTEEILTNNEVKLTSFIASKASAAGVKVSSYDSEEIPIGSGDKSGPIIVEKRVKVDIRDAQHDELLKFLEEIETSGEPVVIKRIDMRGKHRSPGEVRARVEVSTFIKREQKS</sequence>